<organism evidence="3 4">
    <name type="scientific">Chitinimonas arctica</name>
    <dbReference type="NCBI Taxonomy" id="2594795"/>
    <lineage>
        <taxon>Bacteria</taxon>
        <taxon>Pseudomonadati</taxon>
        <taxon>Pseudomonadota</taxon>
        <taxon>Betaproteobacteria</taxon>
        <taxon>Neisseriales</taxon>
        <taxon>Chitinibacteraceae</taxon>
        <taxon>Chitinimonas</taxon>
    </lineage>
</organism>
<dbReference type="AlphaFoldDB" id="A0A516SCP7"/>
<dbReference type="GO" id="GO:0008168">
    <property type="term" value="F:methyltransferase activity"/>
    <property type="evidence" value="ECO:0007669"/>
    <property type="project" value="UniProtKB-KW"/>
</dbReference>
<protein>
    <submittedName>
        <fullName evidence="3">Class I SAM-dependent methyltransferase</fullName>
    </submittedName>
</protein>
<dbReference type="PANTHER" id="PTHR43861">
    <property type="entry name" value="TRANS-ACONITATE 2-METHYLTRANSFERASE-RELATED"/>
    <property type="match status" value="1"/>
</dbReference>
<dbReference type="GO" id="GO:0032259">
    <property type="term" value="P:methylation"/>
    <property type="evidence" value="ECO:0007669"/>
    <property type="project" value="UniProtKB-KW"/>
</dbReference>
<dbReference type="OrthoDB" id="213472at2"/>
<dbReference type="EMBL" id="CP041730">
    <property type="protein sequence ID" value="QDQ25828.1"/>
    <property type="molecule type" value="Genomic_DNA"/>
</dbReference>
<name>A0A516SCP7_9NEIS</name>
<evidence type="ECO:0000256" key="1">
    <source>
        <dbReference type="ARBA" id="ARBA00022679"/>
    </source>
</evidence>
<dbReference type="Pfam" id="PF13649">
    <property type="entry name" value="Methyltransf_25"/>
    <property type="match status" value="1"/>
</dbReference>
<feature type="domain" description="Methyltransferase" evidence="2">
    <location>
        <begin position="52"/>
        <end position="155"/>
    </location>
</feature>
<keyword evidence="4" id="KW-1185">Reference proteome</keyword>
<reference evidence="4" key="1">
    <citation type="submission" date="2019-07" db="EMBL/GenBank/DDBJ databases">
        <title>Chitinimonas sp. nov., isolated from Ny-Alesund, arctica soil.</title>
        <authorList>
            <person name="Xu Q."/>
            <person name="Peng F."/>
        </authorList>
    </citation>
    <scope>NUCLEOTIDE SEQUENCE [LARGE SCALE GENOMIC DNA]</scope>
    <source>
        <strain evidence="4">R3-44</strain>
    </source>
</reference>
<gene>
    <name evidence="3" type="ORF">FNU76_05375</name>
</gene>
<dbReference type="InterPro" id="IPR041698">
    <property type="entry name" value="Methyltransf_25"/>
</dbReference>
<dbReference type="SUPFAM" id="SSF53335">
    <property type="entry name" value="S-adenosyl-L-methionine-dependent methyltransferases"/>
    <property type="match status" value="1"/>
</dbReference>
<dbReference type="RefSeq" id="WP_143856753.1">
    <property type="nucleotide sequence ID" value="NZ_CP041730.1"/>
</dbReference>
<evidence type="ECO:0000313" key="4">
    <source>
        <dbReference type="Proteomes" id="UP000317550"/>
    </source>
</evidence>
<sequence>MSTDTLDQGVRYDAKHAAAYDRKIRQLIPGYDTLHELSTSLLAELLPNEAAVLVAGSGTGEELLRFATAMPNWQLSGIEPSAEMNRLAADKYVAAGLGGRIQLIEGRPGDVVIEPPAGHAAFDAVTALLVMHFLPDDSAKAAFLRALAAVLKPGGWLLLADLGGQRNEPGYEQLFRCWRRQQDSSRDRPEQVELDFSHLARNVHPLAPARRDALLRQAGLQVCQEYWRALGLAAVLVQKTAQA</sequence>
<keyword evidence="3" id="KW-0489">Methyltransferase</keyword>
<keyword evidence="1 3" id="KW-0808">Transferase</keyword>
<dbReference type="InterPro" id="IPR029063">
    <property type="entry name" value="SAM-dependent_MTases_sf"/>
</dbReference>
<dbReference type="KEGG" id="cari:FNU76_05375"/>
<dbReference type="Gene3D" id="3.40.50.150">
    <property type="entry name" value="Vaccinia Virus protein VP39"/>
    <property type="match status" value="1"/>
</dbReference>
<proteinExistence type="predicted"/>
<dbReference type="CDD" id="cd02440">
    <property type="entry name" value="AdoMet_MTases"/>
    <property type="match status" value="1"/>
</dbReference>
<evidence type="ECO:0000259" key="2">
    <source>
        <dbReference type="Pfam" id="PF13649"/>
    </source>
</evidence>
<evidence type="ECO:0000313" key="3">
    <source>
        <dbReference type="EMBL" id="QDQ25828.1"/>
    </source>
</evidence>
<dbReference type="Proteomes" id="UP000317550">
    <property type="component" value="Chromosome"/>
</dbReference>
<accession>A0A516SCP7</accession>